<sequence length="334" mass="37490">MRKYYRTTLIGLLGSAIALSSTQVAAETWRMATKVPADSFEGRLHKEFADKVNEYTDGGVKINVYPSEQLGDAQTVLEQVSSGIIDIFVDDVSYLNRFNEDITWTSAPFLFDDRDHWTCFMKSDYFHDILGKIEEEDNIGVIGEVGPFGRGFRVLVTKDEMQSFDDVQGTKLRLWDNQMMVDVWTALGTDPLVMAWTDVYQSLQTGIVEAVTSPSILVESMKFYEVAPHIARTDEFNQANAYMINLGSWSEISGENQEAVIRAYHEVSADAMEGLQASFDESLEKMEAQGATYTELNTVPFVETAAKIYESYETEGRLPEGLLDAVDQARTSCN</sequence>
<name>A0ABY8LMK9_9GAMM</name>
<dbReference type="CDD" id="cd13603">
    <property type="entry name" value="PBP2_TRAP_Siap_TeaA_like"/>
    <property type="match status" value="1"/>
</dbReference>
<keyword evidence="6" id="KW-1185">Reference proteome</keyword>
<evidence type="ECO:0000313" key="5">
    <source>
        <dbReference type="EMBL" id="WGI24814.1"/>
    </source>
</evidence>
<dbReference type="InterPro" id="IPR038404">
    <property type="entry name" value="TRAP_DctP_sf"/>
</dbReference>
<dbReference type="Gene3D" id="3.40.190.170">
    <property type="entry name" value="Bacterial extracellular solute-binding protein, family 7"/>
    <property type="match status" value="1"/>
</dbReference>
<evidence type="ECO:0000313" key="6">
    <source>
        <dbReference type="Proteomes" id="UP001179830"/>
    </source>
</evidence>
<dbReference type="PANTHER" id="PTHR33376">
    <property type="match status" value="1"/>
</dbReference>
<evidence type="ECO:0000256" key="3">
    <source>
        <dbReference type="ARBA" id="ARBA00022729"/>
    </source>
</evidence>
<gene>
    <name evidence="5" type="ORF">QEN58_16010</name>
</gene>
<organism evidence="5 6">
    <name type="scientific">Halomonas alkaliantarctica</name>
    <dbReference type="NCBI Taxonomy" id="232346"/>
    <lineage>
        <taxon>Bacteria</taxon>
        <taxon>Pseudomonadati</taxon>
        <taxon>Pseudomonadota</taxon>
        <taxon>Gammaproteobacteria</taxon>
        <taxon>Oceanospirillales</taxon>
        <taxon>Halomonadaceae</taxon>
        <taxon>Halomonas</taxon>
    </lineage>
</organism>
<dbReference type="Proteomes" id="UP001179830">
    <property type="component" value="Chromosome"/>
</dbReference>
<keyword evidence="2" id="KW-0813">Transport</keyword>
<reference evidence="5" key="1">
    <citation type="submission" date="2023-04" db="EMBL/GenBank/DDBJ databases">
        <title>Complete genome sequence of Halomonas alkaliantarctica MSP3 isolated from marine sediment, Jeju Island.</title>
        <authorList>
            <person name="Park S.-J."/>
        </authorList>
    </citation>
    <scope>NUCLEOTIDE SEQUENCE</scope>
    <source>
        <strain evidence="5">MSP3</strain>
    </source>
</reference>
<proteinExistence type="inferred from homology"/>
<dbReference type="InterPro" id="IPR018389">
    <property type="entry name" value="DctP_fam"/>
</dbReference>
<dbReference type="EMBL" id="CP122961">
    <property type="protein sequence ID" value="WGI24814.1"/>
    <property type="molecule type" value="Genomic_DNA"/>
</dbReference>
<evidence type="ECO:0000256" key="4">
    <source>
        <dbReference type="SAM" id="SignalP"/>
    </source>
</evidence>
<keyword evidence="3 4" id="KW-0732">Signal</keyword>
<dbReference type="NCBIfam" id="NF037995">
    <property type="entry name" value="TRAP_S1"/>
    <property type="match status" value="1"/>
</dbReference>
<protein>
    <submittedName>
        <fullName evidence="5">TRAP transporter substrate-binding protein</fullName>
    </submittedName>
</protein>
<comment type="similarity">
    <text evidence="1">Belongs to the bacterial solute-binding protein 7 family.</text>
</comment>
<dbReference type="Pfam" id="PF03480">
    <property type="entry name" value="DctP"/>
    <property type="match status" value="1"/>
</dbReference>
<evidence type="ECO:0000256" key="1">
    <source>
        <dbReference type="ARBA" id="ARBA00009023"/>
    </source>
</evidence>
<feature type="signal peptide" evidence="4">
    <location>
        <begin position="1"/>
        <end position="26"/>
    </location>
</feature>
<dbReference type="RefSeq" id="WP_280104591.1">
    <property type="nucleotide sequence ID" value="NZ_CP122961.1"/>
</dbReference>
<dbReference type="PANTHER" id="PTHR33376:SF7">
    <property type="entry name" value="C4-DICARBOXYLATE-BINDING PROTEIN DCTB"/>
    <property type="match status" value="1"/>
</dbReference>
<accession>A0ABY8LMK9</accession>
<feature type="chain" id="PRO_5045308066" evidence="4">
    <location>
        <begin position="27"/>
        <end position="334"/>
    </location>
</feature>
<evidence type="ECO:0000256" key="2">
    <source>
        <dbReference type="ARBA" id="ARBA00022448"/>
    </source>
</evidence>